<evidence type="ECO:0000259" key="2">
    <source>
        <dbReference type="Pfam" id="PF09250"/>
    </source>
</evidence>
<proteinExistence type="predicted"/>
<dbReference type="AlphaFoldDB" id="A0A4P7BUW0"/>
<gene>
    <name evidence="3" type="ORF">E3U44_00015</name>
</gene>
<feature type="region of interest" description="Disordered" evidence="1">
    <location>
        <begin position="1"/>
        <end position="33"/>
    </location>
</feature>
<feature type="compositionally biased region" description="Basic and acidic residues" evidence="1">
    <location>
        <begin position="93"/>
        <end position="103"/>
    </location>
</feature>
<accession>A0A4P7BUW0</accession>
<dbReference type="InterPro" id="IPR015330">
    <property type="entry name" value="DNA_primase/pol_bifunc_N"/>
</dbReference>
<dbReference type="Proteomes" id="UP000294325">
    <property type="component" value="Chromosome"/>
</dbReference>
<name>A0A4P7BUW0_9GAMM</name>
<dbReference type="EMBL" id="CP038033">
    <property type="protein sequence ID" value="QBQ53067.1"/>
    <property type="molecule type" value="Genomic_DNA"/>
</dbReference>
<evidence type="ECO:0000313" key="4">
    <source>
        <dbReference type="Proteomes" id="UP000294325"/>
    </source>
</evidence>
<evidence type="ECO:0000313" key="3">
    <source>
        <dbReference type="EMBL" id="QBQ53067.1"/>
    </source>
</evidence>
<dbReference type="KEGG" id="nwr:E3U44_00015"/>
<reference evidence="3 4" key="1">
    <citation type="submission" date="2019-03" db="EMBL/GenBank/DDBJ databases">
        <title>The genome sequence of Nitrosococcus wardiae strain D1FHST reveals the archetypal metabolic capacity of ammonia-oxidizing Gammaproteobacteria.</title>
        <authorList>
            <person name="Wang L."/>
            <person name="Lim C.K."/>
            <person name="Hanson T.E."/>
            <person name="Dang H."/>
            <person name="Klotz M.G."/>
        </authorList>
    </citation>
    <scope>NUCLEOTIDE SEQUENCE [LARGE SCALE GENOMIC DNA]</scope>
    <source>
        <strain evidence="3 4">D1FHS</strain>
    </source>
</reference>
<sequence>MKYQNLSPETGREGCVSRNGKAPLGGGASDGAKLEKINPYYTLAPHDLKAHALLYAEWGWRVFPVHTPIKGGGCSCRNPKCENVGKHPRTRNGLKDATTDPRLLRAGGANGPVPISGLPQGKGRGLSL</sequence>
<feature type="domain" description="DNA primase/polymerase bifunctional N-terminal" evidence="2">
    <location>
        <begin position="52"/>
        <end position="121"/>
    </location>
</feature>
<dbReference type="Pfam" id="PF09250">
    <property type="entry name" value="Prim-Pol"/>
    <property type="match status" value="1"/>
</dbReference>
<evidence type="ECO:0000256" key="1">
    <source>
        <dbReference type="SAM" id="MobiDB-lite"/>
    </source>
</evidence>
<dbReference type="OrthoDB" id="3218228at2"/>
<keyword evidence="4" id="KW-1185">Reference proteome</keyword>
<organism evidence="3 4">
    <name type="scientific">Nitrosococcus wardiae</name>
    <dbReference type="NCBI Taxonomy" id="1814290"/>
    <lineage>
        <taxon>Bacteria</taxon>
        <taxon>Pseudomonadati</taxon>
        <taxon>Pseudomonadota</taxon>
        <taxon>Gammaproteobacteria</taxon>
        <taxon>Chromatiales</taxon>
        <taxon>Chromatiaceae</taxon>
        <taxon>Nitrosococcus</taxon>
    </lineage>
</organism>
<feature type="region of interest" description="Disordered" evidence="1">
    <location>
        <begin position="82"/>
        <end position="128"/>
    </location>
</feature>
<protein>
    <submittedName>
        <fullName evidence="3">Bifunctional DNA primase/polymerase</fullName>
    </submittedName>
</protein>